<gene>
    <name evidence="2" type="ORF">F511_35277</name>
</gene>
<evidence type="ECO:0000256" key="1">
    <source>
        <dbReference type="SAM" id="MobiDB-lite"/>
    </source>
</evidence>
<sequence length="203" mass="22444">MGIDQLKFLSFQPTYLKNLQRPTKTEVAQTKGKKTRCKESADHHREVVFSHDDSAGHHNINVGPFRHDDSTGRSQRAKEFRSQENQITQDAAPTSCSNMLLTSFSKAQTGNAYKPKSRSSNRSEELSTRILGKMLEPETTLRSLNKLIQRSKYPKIGGESPHSPDLEIGQRRLTPPYWTLVTSYPGFSAGRGGDSAGGAPIGG</sequence>
<evidence type="ECO:0000313" key="2">
    <source>
        <dbReference type="EMBL" id="KZV16865.1"/>
    </source>
</evidence>
<name>A0A2Z7AD44_9LAMI</name>
<protein>
    <submittedName>
        <fullName evidence="2">Uncharacterized protein</fullName>
    </submittedName>
</protein>
<keyword evidence="3" id="KW-1185">Reference proteome</keyword>
<dbReference type="Proteomes" id="UP000250235">
    <property type="component" value="Unassembled WGS sequence"/>
</dbReference>
<organism evidence="2 3">
    <name type="scientific">Dorcoceras hygrometricum</name>
    <dbReference type="NCBI Taxonomy" id="472368"/>
    <lineage>
        <taxon>Eukaryota</taxon>
        <taxon>Viridiplantae</taxon>
        <taxon>Streptophyta</taxon>
        <taxon>Embryophyta</taxon>
        <taxon>Tracheophyta</taxon>
        <taxon>Spermatophyta</taxon>
        <taxon>Magnoliopsida</taxon>
        <taxon>eudicotyledons</taxon>
        <taxon>Gunneridae</taxon>
        <taxon>Pentapetalae</taxon>
        <taxon>asterids</taxon>
        <taxon>lamiids</taxon>
        <taxon>Lamiales</taxon>
        <taxon>Gesneriaceae</taxon>
        <taxon>Didymocarpoideae</taxon>
        <taxon>Trichosporeae</taxon>
        <taxon>Loxocarpinae</taxon>
        <taxon>Dorcoceras</taxon>
    </lineage>
</organism>
<dbReference type="EMBL" id="KV018526">
    <property type="protein sequence ID" value="KZV16865.1"/>
    <property type="molecule type" value="Genomic_DNA"/>
</dbReference>
<feature type="compositionally biased region" description="Basic and acidic residues" evidence="1">
    <location>
        <begin position="65"/>
        <end position="82"/>
    </location>
</feature>
<reference evidence="2 3" key="1">
    <citation type="journal article" date="2015" name="Proc. Natl. Acad. Sci. U.S.A.">
        <title>The resurrection genome of Boea hygrometrica: A blueprint for survival of dehydration.</title>
        <authorList>
            <person name="Xiao L."/>
            <person name="Yang G."/>
            <person name="Zhang L."/>
            <person name="Yang X."/>
            <person name="Zhao S."/>
            <person name="Ji Z."/>
            <person name="Zhou Q."/>
            <person name="Hu M."/>
            <person name="Wang Y."/>
            <person name="Chen M."/>
            <person name="Xu Y."/>
            <person name="Jin H."/>
            <person name="Xiao X."/>
            <person name="Hu G."/>
            <person name="Bao F."/>
            <person name="Hu Y."/>
            <person name="Wan P."/>
            <person name="Li L."/>
            <person name="Deng X."/>
            <person name="Kuang T."/>
            <person name="Xiang C."/>
            <person name="Zhu J.K."/>
            <person name="Oliver M.J."/>
            <person name="He Y."/>
        </authorList>
    </citation>
    <scope>NUCLEOTIDE SEQUENCE [LARGE SCALE GENOMIC DNA]</scope>
    <source>
        <strain evidence="3">cv. XS01</strain>
    </source>
</reference>
<proteinExistence type="predicted"/>
<evidence type="ECO:0000313" key="3">
    <source>
        <dbReference type="Proteomes" id="UP000250235"/>
    </source>
</evidence>
<feature type="region of interest" description="Disordered" evidence="1">
    <location>
        <begin position="54"/>
        <end position="94"/>
    </location>
</feature>
<feature type="compositionally biased region" description="Polar residues" evidence="1">
    <location>
        <begin position="83"/>
        <end position="94"/>
    </location>
</feature>
<accession>A0A2Z7AD44</accession>
<dbReference type="AlphaFoldDB" id="A0A2Z7AD44"/>